<feature type="region of interest" description="Disordered" evidence="1">
    <location>
        <begin position="64"/>
        <end position="83"/>
    </location>
</feature>
<evidence type="ECO:0008006" key="3">
    <source>
        <dbReference type="Google" id="ProtNLM"/>
    </source>
</evidence>
<gene>
    <name evidence="2" type="ORF">MNBD_GAMMA10-2996</name>
</gene>
<dbReference type="InterPro" id="IPR026349">
    <property type="entry name" value="CHP04255"/>
</dbReference>
<dbReference type="AlphaFoldDB" id="A0A3B0YLL5"/>
<evidence type="ECO:0000313" key="2">
    <source>
        <dbReference type="EMBL" id="VAW69814.1"/>
    </source>
</evidence>
<accession>A0A3B0YLL5</accession>
<organism evidence="2">
    <name type="scientific">hydrothermal vent metagenome</name>
    <dbReference type="NCBI Taxonomy" id="652676"/>
    <lineage>
        <taxon>unclassified sequences</taxon>
        <taxon>metagenomes</taxon>
        <taxon>ecological metagenomes</taxon>
    </lineage>
</organism>
<proteinExistence type="predicted"/>
<name>A0A3B0YLL5_9ZZZZ</name>
<evidence type="ECO:0000256" key="1">
    <source>
        <dbReference type="SAM" id="MobiDB-lite"/>
    </source>
</evidence>
<reference evidence="2" key="1">
    <citation type="submission" date="2018-06" db="EMBL/GenBank/DDBJ databases">
        <authorList>
            <person name="Zhirakovskaya E."/>
        </authorList>
    </citation>
    <scope>NUCLEOTIDE SEQUENCE</scope>
</reference>
<dbReference type="EMBL" id="UOFJ01000468">
    <property type="protein sequence ID" value="VAW69814.1"/>
    <property type="molecule type" value="Genomic_DNA"/>
</dbReference>
<dbReference type="NCBIfam" id="TIGR04255">
    <property type="entry name" value="sporadTIGR04255"/>
    <property type="match status" value="1"/>
</dbReference>
<protein>
    <recommendedName>
        <fullName evidence="3">TIGR04255 family protein</fullName>
    </recommendedName>
</protein>
<sequence>MSFLLNLSCSNRRVFNRHFLSSVHSEIRFNSIEINTILYSKGELDSEFRKHGFMDSKKMTQGSFKLETTEDRSPRLSQESEASGLVFNSQSPLRELKIEKDKIVYSDYGYVSFEDYASNFRIFFDKICLILSLNDILINKVGLRKVNSVAIQPFVSFDNLNIFNQALFGTARSGLLKIEKFRINEETILLEEASDKLFILRTKLEKKEKEVAEASIDADFVKLGSDMSVDDSFNDILPFLNQCHFDLFMWSVTDEMRNLMESI</sequence>